<dbReference type="PANTHER" id="PTHR46847:SF2">
    <property type="entry name" value="ABC TRANSPORTER SUGAR-BINDING PROTEIN"/>
    <property type="match status" value="1"/>
</dbReference>
<evidence type="ECO:0000256" key="3">
    <source>
        <dbReference type="ARBA" id="ARBA00022729"/>
    </source>
</evidence>
<evidence type="ECO:0000256" key="1">
    <source>
        <dbReference type="ARBA" id="ARBA00004196"/>
    </source>
</evidence>
<dbReference type="RefSeq" id="WP_244728766.1">
    <property type="nucleotide sequence ID" value="NZ_CP095045.1"/>
</dbReference>
<comment type="subcellular location">
    <subcellularLocation>
        <location evidence="1">Cell envelope</location>
    </subcellularLocation>
</comment>
<feature type="signal peptide" evidence="4">
    <location>
        <begin position="1"/>
        <end position="24"/>
    </location>
</feature>
<protein>
    <submittedName>
        <fullName evidence="6">Substrate-binding domain-containing protein</fullName>
    </submittedName>
</protein>
<evidence type="ECO:0000259" key="5">
    <source>
        <dbReference type="Pfam" id="PF13407"/>
    </source>
</evidence>
<evidence type="ECO:0000313" key="6">
    <source>
        <dbReference type="EMBL" id="UOQ57860.1"/>
    </source>
</evidence>
<dbReference type="Gene3D" id="3.40.50.2300">
    <property type="match status" value="2"/>
</dbReference>
<dbReference type="PROSITE" id="PS51257">
    <property type="entry name" value="PROKAR_LIPOPROTEIN"/>
    <property type="match status" value="1"/>
</dbReference>
<dbReference type="SUPFAM" id="SSF53822">
    <property type="entry name" value="Periplasmic binding protein-like I"/>
    <property type="match status" value="1"/>
</dbReference>
<feature type="domain" description="Periplasmic binding protein" evidence="5">
    <location>
        <begin position="40"/>
        <end position="289"/>
    </location>
</feature>
<comment type="similarity">
    <text evidence="2">Belongs to the bacterial solute-binding protein 2 family.</text>
</comment>
<organism evidence="6 7">
    <name type="scientific">Leucobacter allii</name>
    <dbReference type="NCBI Taxonomy" id="2932247"/>
    <lineage>
        <taxon>Bacteria</taxon>
        <taxon>Bacillati</taxon>
        <taxon>Actinomycetota</taxon>
        <taxon>Actinomycetes</taxon>
        <taxon>Micrococcales</taxon>
        <taxon>Microbacteriaceae</taxon>
        <taxon>Leucobacter</taxon>
    </lineage>
</organism>
<dbReference type="Proteomes" id="UP000831786">
    <property type="component" value="Chromosome"/>
</dbReference>
<proteinExistence type="inferred from homology"/>
<evidence type="ECO:0000313" key="7">
    <source>
        <dbReference type="Proteomes" id="UP000831786"/>
    </source>
</evidence>
<sequence>MRNHSQTAAALAGLALIGAFGLTACSGTGGASGDADALTVGVTVANSTNPFFQAETATAKSYGAEQGLEVLSQVADEDVQKQSNQIDQFVTSGVDFIVVDAADTDGVGPAVKRAVEAGIPVIGVDNQSKNASVNITTDNTQAGEISCQSLAEQLDGAGKIAILNGTPVSAVDDRVAGCKEALKAFPDIEIVADQRGENSRDSALPLATDILTANPDLDGFFAINDPSAAGVMLAAKQKGADIIITSVDGAADATDVIADQGMITATSAQDPAALMREAIDTGMKLVGGEQAAEPLILVPTTLIDASNVAEYEPWG</sequence>
<keyword evidence="7" id="KW-1185">Reference proteome</keyword>
<dbReference type="InterPro" id="IPR028082">
    <property type="entry name" value="Peripla_BP_I"/>
</dbReference>
<reference evidence="6 7" key="1">
    <citation type="submission" date="2022-04" db="EMBL/GenBank/DDBJ databases">
        <title>Leucobacter sp. isolated from rhizosphere of garlic.</title>
        <authorList>
            <person name="Won M."/>
            <person name="Lee C.-M."/>
            <person name="Woen H.-Y."/>
            <person name="Kwon S.-W."/>
        </authorList>
    </citation>
    <scope>NUCLEOTIDE SEQUENCE [LARGE SCALE GENOMIC DNA]</scope>
    <source>
        <strain evidence="6 7">H21R-40</strain>
    </source>
</reference>
<feature type="chain" id="PRO_5047036497" evidence="4">
    <location>
        <begin position="25"/>
        <end position="315"/>
    </location>
</feature>
<gene>
    <name evidence="6" type="ORF">MUN78_03215</name>
</gene>
<dbReference type="InterPro" id="IPR025997">
    <property type="entry name" value="SBP_2_dom"/>
</dbReference>
<evidence type="ECO:0000256" key="2">
    <source>
        <dbReference type="ARBA" id="ARBA00007639"/>
    </source>
</evidence>
<name>A0ABY4FNK0_9MICO</name>
<dbReference type="EMBL" id="CP095045">
    <property type="protein sequence ID" value="UOQ57860.1"/>
    <property type="molecule type" value="Genomic_DNA"/>
</dbReference>
<evidence type="ECO:0000256" key="4">
    <source>
        <dbReference type="SAM" id="SignalP"/>
    </source>
</evidence>
<accession>A0ABY4FNK0</accession>
<dbReference type="Pfam" id="PF13407">
    <property type="entry name" value="Peripla_BP_4"/>
    <property type="match status" value="1"/>
</dbReference>
<dbReference type="PANTHER" id="PTHR46847">
    <property type="entry name" value="D-ALLOSE-BINDING PERIPLASMIC PROTEIN-RELATED"/>
    <property type="match status" value="1"/>
</dbReference>
<keyword evidence="3 4" id="KW-0732">Signal</keyword>